<evidence type="ECO:0000256" key="1">
    <source>
        <dbReference type="ARBA" id="ARBA00010088"/>
    </source>
</evidence>
<evidence type="ECO:0000259" key="4">
    <source>
        <dbReference type="Pfam" id="PF06441"/>
    </source>
</evidence>
<accession>A0A7W7HYC0</accession>
<sequence>MNDIQPFRVAVPQSDLDDLADRLARTRWPDELPGAGWDYGIPLSRVRDLAEHWRTGYDWRGHEAALNAYPQFVSRIDGQRVHFLHVRSANPDALPLLLVHGWPGSVLDFLDMIEPLTGHFHLVIPSIPGFGFSGPTAERGWDQHRIARAFAELMTRLGYPRFGAQGGDWGSGIARALGTVAPERVVGVHVNYLPLTGPTAGLSESDTERAERTAAFAANRPGYQVLQATRPQTISYALTDSPVGQLAWVAEKFTEWADPASKISDDVLLTDVSIYWLTRTAGSSARLGKESGYGVPCPVPMGVAVLPHDILLSVRPLAERTYDIRHWTELPRGGHFAALEVPEELAADVIAFFATLGTWAA</sequence>
<dbReference type="AlphaFoldDB" id="A0A7W7HYC0"/>
<dbReference type="PIRSF" id="PIRSF001112">
    <property type="entry name" value="Epoxide_hydrolase"/>
    <property type="match status" value="1"/>
</dbReference>
<dbReference type="GO" id="GO:0004301">
    <property type="term" value="F:epoxide hydrolase activity"/>
    <property type="evidence" value="ECO:0007669"/>
    <property type="project" value="TreeGrafter"/>
</dbReference>
<dbReference type="InterPro" id="IPR000639">
    <property type="entry name" value="Epox_hydrolase-like"/>
</dbReference>
<dbReference type="InterPro" id="IPR010497">
    <property type="entry name" value="Epoxide_hydro_N"/>
</dbReference>
<evidence type="ECO:0000313" key="6">
    <source>
        <dbReference type="Proteomes" id="UP000578112"/>
    </source>
</evidence>
<dbReference type="PANTHER" id="PTHR21661:SF35">
    <property type="entry name" value="EPOXIDE HYDROLASE"/>
    <property type="match status" value="1"/>
</dbReference>
<dbReference type="Gene3D" id="3.40.50.1820">
    <property type="entry name" value="alpha/beta hydrolase"/>
    <property type="match status" value="1"/>
</dbReference>
<dbReference type="InterPro" id="IPR029058">
    <property type="entry name" value="AB_hydrolase_fold"/>
</dbReference>
<dbReference type="Proteomes" id="UP000578112">
    <property type="component" value="Unassembled WGS sequence"/>
</dbReference>
<feature type="domain" description="Epoxide hydrolase N-terminal" evidence="4">
    <location>
        <begin position="4"/>
        <end position="109"/>
    </location>
</feature>
<proteinExistence type="inferred from homology"/>
<dbReference type="EMBL" id="JACHNH010000001">
    <property type="protein sequence ID" value="MBB4763033.1"/>
    <property type="molecule type" value="Genomic_DNA"/>
</dbReference>
<reference evidence="5 6" key="1">
    <citation type="submission" date="2020-08" db="EMBL/GenBank/DDBJ databases">
        <title>Sequencing the genomes of 1000 actinobacteria strains.</title>
        <authorList>
            <person name="Klenk H.-P."/>
        </authorList>
    </citation>
    <scope>NUCLEOTIDE SEQUENCE [LARGE SCALE GENOMIC DNA]</scope>
    <source>
        <strain evidence="5 6">DSM 43149</strain>
    </source>
</reference>
<protein>
    <submittedName>
        <fullName evidence="5">Pimeloyl-ACP methyl ester carboxylesterase</fullName>
    </submittedName>
</protein>
<gene>
    <name evidence="5" type="ORF">BJ971_003589</name>
</gene>
<dbReference type="PANTHER" id="PTHR21661">
    <property type="entry name" value="EPOXIDE HYDROLASE 1-RELATED"/>
    <property type="match status" value="1"/>
</dbReference>
<evidence type="ECO:0000256" key="2">
    <source>
        <dbReference type="ARBA" id="ARBA00022797"/>
    </source>
</evidence>
<dbReference type="SUPFAM" id="SSF53474">
    <property type="entry name" value="alpha/beta-Hydrolases"/>
    <property type="match status" value="1"/>
</dbReference>
<comment type="caution">
    <text evidence="5">The sequence shown here is derived from an EMBL/GenBank/DDBJ whole genome shotgun (WGS) entry which is preliminary data.</text>
</comment>
<organism evidence="5 6">
    <name type="scientific">Actinoplanes digitatis</name>
    <dbReference type="NCBI Taxonomy" id="1868"/>
    <lineage>
        <taxon>Bacteria</taxon>
        <taxon>Bacillati</taxon>
        <taxon>Actinomycetota</taxon>
        <taxon>Actinomycetes</taxon>
        <taxon>Micromonosporales</taxon>
        <taxon>Micromonosporaceae</taxon>
        <taxon>Actinoplanes</taxon>
    </lineage>
</organism>
<evidence type="ECO:0000256" key="3">
    <source>
        <dbReference type="ARBA" id="ARBA00022801"/>
    </source>
</evidence>
<dbReference type="InterPro" id="IPR016292">
    <property type="entry name" value="Epoxide_hydrolase"/>
</dbReference>
<keyword evidence="6" id="KW-1185">Reference proteome</keyword>
<dbReference type="Pfam" id="PF06441">
    <property type="entry name" value="EHN"/>
    <property type="match status" value="1"/>
</dbReference>
<evidence type="ECO:0000313" key="5">
    <source>
        <dbReference type="EMBL" id="MBB4763033.1"/>
    </source>
</evidence>
<keyword evidence="3" id="KW-0378">Hydrolase</keyword>
<dbReference type="PRINTS" id="PR00412">
    <property type="entry name" value="EPOXHYDRLASE"/>
</dbReference>
<comment type="similarity">
    <text evidence="1">Belongs to the peptidase S33 family.</text>
</comment>
<dbReference type="GO" id="GO:0097176">
    <property type="term" value="P:epoxide metabolic process"/>
    <property type="evidence" value="ECO:0007669"/>
    <property type="project" value="TreeGrafter"/>
</dbReference>
<keyword evidence="2" id="KW-0058">Aromatic hydrocarbons catabolism</keyword>
<name>A0A7W7HYC0_9ACTN</name>